<dbReference type="EMBL" id="KQ085909">
    <property type="protein sequence ID" value="KLO17009.1"/>
    <property type="molecule type" value="Genomic_DNA"/>
</dbReference>
<keyword evidence="1" id="KW-0472">Membrane</keyword>
<keyword evidence="1" id="KW-1133">Transmembrane helix</keyword>
<feature type="transmembrane region" description="Helical" evidence="1">
    <location>
        <begin position="218"/>
        <end position="237"/>
    </location>
</feature>
<dbReference type="PANTHER" id="PTHR19346:SF4">
    <property type="entry name" value="SUGAR PHOSPHATE TRANSPORTER DOMAIN-CONTAINING PROTEIN"/>
    <property type="match status" value="1"/>
</dbReference>
<keyword evidence="3" id="KW-1185">Reference proteome</keyword>
<evidence type="ECO:0000313" key="2">
    <source>
        <dbReference type="EMBL" id="KLO17009.1"/>
    </source>
</evidence>
<dbReference type="Proteomes" id="UP000053477">
    <property type="component" value="Unassembled WGS sequence"/>
</dbReference>
<evidence type="ECO:0000313" key="3">
    <source>
        <dbReference type="Proteomes" id="UP000053477"/>
    </source>
</evidence>
<feature type="transmembrane region" description="Helical" evidence="1">
    <location>
        <begin position="387"/>
        <end position="407"/>
    </location>
</feature>
<keyword evidence="1" id="KW-0812">Transmembrane</keyword>
<proteinExistence type="predicted"/>
<accession>A0A0H2RZ60</accession>
<feature type="transmembrane region" description="Helical" evidence="1">
    <location>
        <begin position="114"/>
        <end position="135"/>
    </location>
</feature>
<dbReference type="InterPro" id="IPR037185">
    <property type="entry name" value="EmrE-like"/>
</dbReference>
<reference evidence="2 3" key="1">
    <citation type="submission" date="2015-04" db="EMBL/GenBank/DDBJ databases">
        <title>Complete genome sequence of Schizopora paradoxa KUC8140, a cosmopolitan wood degrader in East Asia.</title>
        <authorList>
            <consortium name="DOE Joint Genome Institute"/>
            <person name="Min B."/>
            <person name="Park H."/>
            <person name="Jang Y."/>
            <person name="Kim J.-J."/>
            <person name="Kim K.H."/>
            <person name="Pangilinan J."/>
            <person name="Lipzen A."/>
            <person name="Riley R."/>
            <person name="Grigoriev I.V."/>
            <person name="Spatafora J.W."/>
            <person name="Choi I.-G."/>
        </authorList>
    </citation>
    <scope>NUCLEOTIDE SEQUENCE [LARGE SCALE GENOMIC DNA]</scope>
    <source>
        <strain evidence="2 3">KUC8140</strain>
    </source>
</reference>
<feature type="transmembrane region" description="Helical" evidence="1">
    <location>
        <begin position="12"/>
        <end position="33"/>
    </location>
</feature>
<feature type="transmembrane region" description="Helical" evidence="1">
    <location>
        <begin position="172"/>
        <end position="189"/>
    </location>
</feature>
<dbReference type="SUPFAM" id="SSF103481">
    <property type="entry name" value="Multidrug resistance efflux transporter EmrE"/>
    <property type="match status" value="1"/>
</dbReference>
<evidence type="ECO:0008006" key="4">
    <source>
        <dbReference type="Google" id="ProtNLM"/>
    </source>
</evidence>
<name>A0A0H2RZ60_9AGAM</name>
<gene>
    <name evidence="2" type="ORF">SCHPADRAFT_994645</name>
</gene>
<dbReference type="InParanoid" id="A0A0H2RZ60"/>
<organism evidence="2 3">
    <name type="scientific">Schizopora paradoxa</name>
    <dbReference type="NCBI Taxonomy" id="27342"/>
    <lineage>
        <taxon>Eukaryota</taxon>
        <taxon>Fungi</taxon>
        <taxon>Dikarya</taxon>
        <taxon>Basidiomycota</taxon>
        <taxon>Agaricomycotina</taxon>
        <taxon>Agaricomycetes</taxon>
        <taxon>Hymenochaetales</taxon>
        <taxon>Schizoporaceae</taxon>
        <taxon>Schizopora</taxon>
    </lineage>
</organism>
<dbReference type="PANTHER" id="PTHR19346">
    <property type="entry name" value="SUGAR PHOSPHATE TRANSPORTER DOMAIN-CONTAINING PROTEIN"/>
    <property type="match status" value="1"/>
</dbReference>
<protein>
    <recommendedName>
        <fullName evidence="4">EamA domain-containing protein</fullName>
    </recommendedName>
</protein>
<sequence>MAGHYERLGPESGLDLGGKTGIAIFIFMLIGFVAESELAQYVQSSLDYRHPYFLFYIAHSSMLIILPIHLAILHYTSGIPFDAYIRGLQNAIRSHYGHKSIDIQSSRSHPFSQFLLLVSLCTIGITIPGLLWFAAITLASVSDVTAIWNSNAFWAYVLSVKLQKRHWESRRLASVVIASIGVLAVVYGSNSQSSATEDALDLSGTTEHDSSGAPSAPFLGNTLTLVASLGYAFYQVLYNMYAKLQVPATRDASEERSRLSIASESELAASDELSMPMDPDNKDLAQPPPFGLYANLITSSIGLLTLVVLWIPLPILHIFNIESFGLPSNPWLLLCVVGMALSGVIFYMCFMILLGIWGPIITSVGNLLTIVLILVIDVAFRDAFETFTAWSLLGSGMIVCAFAVLAYETFNGR</sequence>
<feature type="transmembrane region" description="Helical" evidence="1">
    <location>
        <begin position="364"/>
        <end position="381"/>
    </location>
</feature>
<feature type="transmembrane region" description="Helical" evidence="1">
    <location>
        <begin position="331"/>
        <end position="357"/>
    </location>
</feature>
<feature type="transmembrane region" description="Helical" evidence="1">
    <location>
        <begin position="292"/>
        <end position="311"/>
    </location>
</feature>
<feature type="transmembrane region" description="Helical" evidence="1">
    <location>
        <begin position="53"/>
        <end position="76"/>
    </location>
</feature>
<evidence type="ECO:0000256" key="1">
    <source>
        <dbReference type="SAM" id="Phobius"/>
    </source>
</evidence>
<dbReference type="OrthoDB" id="10062838at2759"/>
<dbReference type="STRING" id="27342.A0A0H2RZ60"/>
<dbReference type="InterPro" id="IPR026505">
    <property type="entry name" value="Solute_c_fam_35_mem_F3/F4"/>
</dbReference>
<dbReference type="AlphaFoldDB" id="A0A0H2RZ60"/>